<evidence type="ECO:0000313" key="1">
    <source>
        <dbReference type="EMBL" id="RKO96742.1"/>
    </source>
</evidence>
<protein>
    <submittedName>
        <fullName evidence="1">Uncharacterized protein</fullName>
    </submittedName>
</protein>
<reference evidence="2" key="1">
    <citation type="journal article" date="2018" name="Nat. Microbiol.">
        <title>Leveraging single-cell genomics to expand the fungal tree of life.</title>
        <authorList>
            <person name="Ahrendt S.R."/>
            <person name="Quandt C.A."/>
            <person name="Ciobanu D."/>
            <person name="Clum A."/>
            <person name="Salamov A."/>
            <person name="Andreopoulos B."/>
            <person name="Cheng J.F."/>
            <person name="Woyke T."/>
            <person name="Pelin A."/>
            <person name="Henrissat B."/>
            <person name="Reynolds N.K."/>
            <person name="Benny G.L."/>
            <person name="Smith M.E."/>
            <person name="James T.Y."/>
            <person name="Grigoriev I.V."/>
        </authorList>
    </citation>
    <scope>NUCLEOTIDE SEQUENCE [LARGE SCALE GENOMIC DNA]</scope>
    <source>
        <strain evidence="2">ATCC 52028</strain>
    </source>
</reference>
<name>A0A4P9WVQ3_9FUNG</name>
<organism evidence="1 2">
    <name type="scientific">Caulochytrium protostelioides</name>
    <dbReference type="NCBI Taxonomy" id="1555241"/>
    <lineage>
        <taxon>Eukaryota</taxon>
        <taxon>Fungi</taxon>
        <taxon>Fungi incertae sedis</taxon>
        <taxon>Chytridiomycota</taxon>
        <taxon>Chytridiomycota incertae sedis</taxon>
        <taxon>Chytridiomycetes</taxon>
        <taxon>Caulochytriales</taxon>
        <taxon>Caulochytriaceae</taxon>
        <taxon>Caulochytrium</taxon>
    </lineage>
</organism>
<accession>A0A4P9WVQ3</accession>
<gene>
    <name evidence="1" type="ORF">CAUPRSCDRAFT_11565</name>
</gene>
<sequence>MSDTHDASVPGGTTVAATAVAVDTTPMTDHQDEPTVGSETTCFHFVARTNLGWMTWREREASLYALFERGFSASKVTLKIGASLTDFGVEVEVPNDQATKFEKYFKGQALPMEIDKMHGLHPVNKTRDVKLFGLKKSLGSTVPYTNRRSSLENLQERLASLESCGQTRDREVLAMQEQLNFLLNEVTKRTQGIEARVEERIADKVERRMAMMEKTIRDTALACIGV</sequence>
<dbReference type="EMBL" id="ML009656">
    <property type="protein sequence ID" value="RKO96742.1"/>
    <property type="molecule type" value="Genomic_DNA"/>
</dbReference>
<dbReference type="AlphaFoldDB" id="A0A4P9WVQ3"/>
<evidence type="ECO:0000313" key="2">
    <source>
        <dbReference type="Proteomes" id="UP000268535"/>
    </source>
</evidence>
<dbReference type="Proteomes" id="UP000268535">
    <property type="component" value="Unassembled WGS sequence"/>
</dbReference>
<proteinExistence type="predicted"/>